<dbReference type="InterPro" id="IPR036465">
    <property type="entry name" value="vWFA_dom_sf"/>
</dbReference>
<evidence type="ECO:0000259" key="2">
    <source>
        <dbReference type="Pfam" id="PF01882"/>
    </source>
</evidence>
<dbReference type="EMBL" id="AP025314">
    <property type="protein sequence ID" value="BDD10414.1"/>
    <property type="molecule type" value="Genomic_DNA"/>
</dbReference>
<evidence type="ECO:0000256" key="1">
    <source>
        <dbReference type="SAM" id="Phobius"/>
    </source>
</evidence>
<dbReference type="InterPro" id="IPR002881">
    <property type="entry name" value="DUF58"/>
</dbReference>
<sequence>MIRVWKSLRLSPRFFYMFSGVVLLYVLSFVLPLLYIPAHVCLVACFVVVVADIFRLFANKEAVEAERETAKTFSLSDENTIRVKVKNLTGLRLDCELYDDIPAEFQLRDLSFRLELKAGETKKFTYKLRPTRRGELAFGNLNIVSRTNWGFVRRLDKIPAGCTVAVYPSVKQMREYELQAFSRVTTVEGLKKLRRIGHSYEFEQVKPYVQGDDFRNINWKATGRGGALMVNQYEDEKAQDIYCVIDKSRNMRMPFEGMSLLDYAINTSLAISNVALRKEDRAGLLTFSDSIGTVIKSDRKRTQLRSILNALYNEQERDLESNYELLYTVIRKFMPQRSLLMLFTNFESVTAMERVLPLLRKIGRLHLLVVVFFENTEVKAIAGDPATDLRGIYEKTVAKQFVQEKDRIAQVLANHGIQVIKTTPKDLSINALNKYLELKSRGMI</sequence>
<organism evidence="3 4">
    <name type="scientific">Fulvitalea axinellae</name>
    <dbReference type="NCBI Taxonomy" id="1182444"/>
    <lineage>
        <taxon>Bacteria</taxon>
        <taxon>Pseudomonadati</taxon>
        <taxon>Bacteroidota</taxon>
        <taxon>Cytophagia</taxon>
        <taxon>Cytophagales</taxon>
        <taxon>Persicobacteraceae</taxon>
        <taxon>Fulvitalea</taxon>
    </lineage>
</organism>
<dbReference type="AlphaFoldDB" id="A0AAU9D7A7"/>
<dbReference type="Pfam" id="PF01882">
    <property type="entry name" value="DUF58"/>
    <property type="match status" value="1"/>
</dbReference>
<dbReference type="KEGG" id="fax:FUAX_28460"/>
<keyword evidence="1" id="KW-0472">Membrane</keyword>
<evidence type="ECO:0000313" key="4">
    <source>
        <dbReference type="Proteomes" id="UP001348817"/>
    </source>
</evidence>
<feature type="domain" description="DUF58" evidence="2">
    <location>
        <begin position="204"/>
        <end position="356"/>
    </location>
</feature>
<keyword evidence="4" id="KW-1185">Reference proteome</keyword>
<reference evidence="3 4" key="1">
    <citation type="submission" date="2021-12" db="EMBL/GenBank/DDBJ databases">
        <title>Genome sequencing of bacteria with rrn-lacking chromosome and rrn-plasmid.</title>
        <authorList>
            <person name="Anda M."/>
            <person name="Iwasaki W."/>
        </authorList>
    </citation>
    <scope>NUCLEOTIDE SEQUENCE [LARGE SCALE GENOMIC DNA]</scope>
    <source>
        <strain evidence="3 4">DSM 100852</strain>
    </source>
</reference>
<dbReference type="Proteomes" id="UP001348817">
    <property type="component" value="Chromosome"/>
</dbReference>
<dbReference type="PANTHER" id="PTHR33608">
    <property type="entry name" value="BLL2464 PROTEIN"/>
    <property type="match status" value="1"/>
</dbReference>
<feature type="transmembrane region" description="Helical" evidence="1">
    <location>
        <begin position="36"/>
        <end position="58"/>
    </location>
</feature>
<dbReference type="SUPFAM" id="SSF53300">
    <property type="entry name" value="vWA-like"/>
    <property type="match status" value="1"/>
</dbReference>
<proteinExistence type="predicted"/>
<dbReference type="PANTHER" id="PTHR33608:SF3">
    <property type="entry name" value="SLR2013 PROTEIN"/>
    <property type="match status" value="1"/>
</dbReference>
<evidence type="ECO:0000313" key="3">
    <source>
        <dbReference type="EMBL" id="BDD10414.1"/>
    </source>
</evidence>
<keyword evidence="1" id="KW-0812">Transmembrane</keyword>
<accession>A0AAU9D7A7</accession>
<dbReference type="Gene3D" id="3.40.50.410">
    <property type="entry name" value="von Willebrand factor, type A domain"/>
    <property type="match status" value="1"/>
</dbReference>
<gene>
    <name evidence="3" type="ORF">FUAX_28460</name>
</gene>
<name>A0AAU9D7A7_9BACT</name>
<dbReference type="RefSeq" id="WP_338391971.1">
    <property type="nucleotide sequence ID" value="NZ_AP025314.1"/>
</dbReference>
<protein>
    <recommendedName>
        <fullName evidence="2">DUF58 domain-containing protein</fullName>
    </recommendedName>
</protein>
<keyword evidence="1" id="KW-1133">Transmembrane helix</keyword>